<evidence type="ECO:0000313" key="1">
    <source>
        <dbReference type="EMBL" id="DAG03273.1"/>
    </source>
</evidence>
<organism evidence="1">
    <name type="scientific">Siphoviridae sp. ct2D011</name>
    <dbReference type="NCBI Taxonomy" id="2825314"/>
    <lineage>
        <taxon>Viruses</taxon>
        <taxon>Duplodnaviria</taxon>
        <taxon>Heunggongvirae</taxon>
        <taxon>Uroviricota</taxon>
        <taxon>Caudoviricetes</taxon>
    </lineage>
</organism>
<sequence>MNSLYLSKEAIVSEFAGNSILRVKLGESILV</sequence>
<dbReference type="EMBL" id="BK016226">
    <property type="protein sequence ID" value="DAG03273.1"/>
    <property type="molecule type" value="Genomic_DNA"/>
</dbReference>
<accession>A0A8S5V946</accession>
<proteinExistence type="predicted"/>
<protein>
    <submittedName>
        <fullName evidence="1">Uncharacterized protein</fullName>
    </submittedName>
</protein>
<name>A0A8S5V946_9CAUD</name>
<reference evidence="1" key="1">
    <citation type="journal article" date="2021" name="Proc. Natl. Acad. Sci. U.S.A.">
        <title>A Catalog of Tens of Thousands of Viruses from Human Metagenomes Reveals Hidden Associations with Chronic Diseases.</title>
        <authorList>
            <person name="Tisza M.J."/>
            <person name="Buck C.B."/>
        </authorList>
    </citation>
    <scope>NUCLEOTIDE SEQUENCE</scope>
    <source>
        <strain evidence="1">Ct2D011</strain>
    </source>
</reference>